<protein>
    <submittedName>
        <fullName evidence="1">Uncharacterized protein</fullName>
    </submittedName>
</protein>
<reference evidence="1 2" key="1">
    <citation type="submission" date="2018-03" db="EMBL/GenBank/DDBJ databases">
        <title>Genomic Encyclopedia of Type Strains, Phase III (KMG-III): the genomes of soil and plant-associated and newly described type strains.</title>
        <authorList>
            <person name="Whitman W."/>
        </authorList>
    </citation>
    <scope>NUCLEOTIDE SEQUENCE [LARGE SCALE GENOMIC DNA]</scope>
    <source>
        <strain evidence="1 2">CGMCC 4.7125</strain>
    </source>
</reference>
<dbReference type="RefSeq" id="WP_106179217.1">
    <property type="nucleotide sequence ID" value="NZ_PVNH01000005.1"/>
</dbReference>
<organism evidence="1 2">
    <name type="scientific">Prauserella shujinwangii</name>
    <dbReference type="NCBI Taxonomy" id="1453103"/>
    <lineage>
        <taxon>Bacteria</taxon>
        <taxon>Bacillati</taxon>
        <taxon>Actinomycetota</taxon>
        <taxon>Actinomycetes</taxon>
        <taxon>Pseudonocardiales</taxon>
        <taxon>Pseudonocardiaceae</taxon>
        <taxon>Prauserella</taxon>
    </lineage>
</organism>
<evidence type="ECO:0000313" key="2">
    <source>
        <dbReference type="Proteomes" id="UP000238362"/>
    </source>
</evidence>
<proteinExistence type="predicted"/>
<name>A0A2T0LV58_9PSEU</name>
<comment type="caution">
    <text evidence="1">The sequence shown here is derived from an EMBL/GenBank/DDBJ whole genome shotgun (WGS) entry which is preliminary data.</text>
</comment>
<dbReference type="AlphaFoldDB" id="A0A2T0LV58"/>
<dbReference type="OrthoDB" id="2873444at2"/>
<accession>A0A2T0LV58</accession>
<sequence>MASGEIDFLLQSFVEAVNLADDFSIEMTLSVPGGVVSGELVTAQRWMREVAATLETGTSSPSDLIADVYREQAAMYEARRAQHKGYLEGKKPRFLHLRDASWMIAPAPRGQGVFWRGLLGDVGGWSLGRFAAVAA</sequence>
<keyword evidence="2" id="KW-1185">Reference proteome</keyword>
<dbReference type="EMBL" id="PVNH01000005">
    <property type="protein sequence ID" value="PRX47733.1"/>
    <property type="molecule type" value="Genomic_DNA"/>
</dbReference>
<gene>
    <name evidence="1" type="ORF">B0I33_105314</name>
</gene>
<dbReference type="Proteomes" id="UP000238362">
    <property type="component" value="Unassembled WGS sequence"/>
</dbReference>
<evidence type="ECO:0000313" key="1">
    <source>
        <dbReference type="EMBL" id="PRX47733.1"/>
    </source>
</evidence>